<keyword evidence="2" id="KW-1185">Reference proteome</keyword>
<sequence length="102" mass="11483">MYVDDAFVVIERDQVLTFKAGLDSVFMDIQFKTEEEENNQQAFLDGVICRKDCGGLKIKDKRDASSELKSLTLKTSRGPSAALSHHLELESHTGRRQLIGVR</sequence>
<name>A0A3P7NGN3_DIBLA</name>
<evidence type="ECO:0000313" key="1">
    <source>
        <dbReference type="EMBL" id="VDN36243.1"/>
    </source>
</evidence>
<proteinExistence type="predicted"/>
<organism evidence="1 2">
    <name type="scientific">Dibothriocephalus latus</name>
    <name type="common">Fish tapeworm</name>
    <name type="synonym">Diphyllobothrium latum</name>
    <dbReference type="NCBI Taxonomy" id="60516"/>
    <lineage>
        <taxon>Eukaryota</taxon>
        <taxon>Metazoa</taxon>
        <taxon>Spiralia</taxon>
        <taxon>Lophotrochozoa</taxon>
        <taxon>Platyhelminthes</taxon>
        <taxon>Cestoda</taxon>
        <taxon>Eucestoda</taxon>
        <taxon>Diphyllobothriidea</taxon>
        <taxon>Diphyllobothriidae</taxon>
        <taxon>Dibothriocephalus</taxon>
    </lineage>
</organism>
<dbReference type="OrthoDB" id="6259957at2759"/>
<dbReference type="AlphaFoldDB" id="A0A3P7NGN3"/>
<gene>
    <name evidence="1" type="ORF">DILT_LOCUS16987</name>
</gene>
<reference evidence="1 2" key="1">
    <citation type="submission" date="2018-11" db="EMBL/GenBank/DDBJ databases">
        <authorList>
            <consortium name="Pathogen Informatics"/>
        </authorList>
    </citation>
    <scope>NUCLEOTIDE SEQUENCE [LARGE SCALE GENOMIC DNA]</scope>
</reference>
<evidence type="ECO:0000313" key="2">
    <source>
        <dbReference type="Proteomes" id="UP000281553"/>
    </source>
</evidence>
<accession>A0A3P7NGN3</accession>
<dbReference type="Proteomes" id="UP000281553">
    <property type="component" value="Unassembled WGS sequence"/>
</dbReference>
<protein>
    <submittedName>
        <fullName evidence="1">Uncharacterized protein</fullName>
    </submittedName>
</protein>
<dbReference type="EMBL" id="UYRU01088535">
    <property type="protein sequence ID" value="VDN36243.1"/>
    <property type="molecule type" value="Genomic_DNA"/>
</dbReference>